<dbReference type="STRING" id="2082308.A0A2K1R302"/>
<sequence length="301" mass="33026">MSAPVTDLWYWAPFTEHDHSGGGWILGITALIVILLVTALRLILRRDVYGWDDAFICSALMAYTAQHAMTFHALRLGLGRQSDLPEAEQDIAVAKAFLASDVLAFAGHYLAKLSIAWFIRRLFFKNALVSPMACNYMLGGIVLCAVMSVTVAGVARFPLGILQGQMSSASTSHSWTAITALDVLNELALAGIPTFLVVKIMKKGRQRTLVSVVFLSRLPLCAFSILHLTRVQLAVVDETNIMAHLLECSGTLEILLIWSLISASIPALKSLVQPFNDIKEVTEEKGGSSQRSQGVFFYRDR</sequence>
<evidence type="ECO:0000259" key="2">
    <source>
        <dbReference type="Pfam" id="PF20684"/>
    </source>
</evidence>
<dbReference type="EMBL" id="NKHZ01000010">
    <property type="protein sequence ID" value="PNS21676.1"/>
    <property type="molecule type" value="Genomic_DNA"/>
</dbReference>
<keyword evidence="1" id="KW-0472">Membrane</keyword>
<proteinExistence type="predicted"/>
<accession>A0A2K1R302</accession>
<dbReference type="OrthoDB" id="3918601at2759"/>
<feature type="transmembrane region" description="Helical" evidence="1">
    <location>
        <begin position="241"/>
        <end position="261"/>
    </location>
</feature>
<dbReference type="Proteomes" id="UP000243797">
    <property type="component" value="Unassembled WGS sequence"/>
</dbReference>
<feature type="transmembrane region" description="Helical" evidence="1">
    <location>
        <begin position="24"/>
        <end position="44"/>
    </location>
</feature>
<feature type="transmembrane region" description="Helical" evidence="1">
    <location>
        <begin position="175"/>
        <end position="197"/>
    </location>
</feature>
<feature type="domain" description="Rhodopsin" evidence="2">
    <location>
        <begin position="41"/>
        <end position="273"/>
    </location>
</feature>
<evidence type="ECO:0000313" key="3">
    <source>
        <dbReference type="EMBL" id="PNS21676.1"/>
    </source>
</evidence>
<name>A0A2K1R302_9PEZI</name>
<dbReference type="PANTHER" id="PTHR39614">
    <property type="entry name" value="INTEGRAL MEMBRANE PROTEIN"/>
    <property type="match status" value="1"/>
</dbReference>
<gene>
    <name evidence="3" type="ORF">CAC42_1530</name>
</gene>
<evidence type="ECO:0000313" key="4">
    <source>
        <dbReference type="Proteomes" id="UP000243797"/>
    </source>
</evidence>
<dbReference type="AlphaFoldDB" id="A0A2K1R302"/>
<dbReference type="PANTHER" id="PTHR39614:SF2">
    <property type="entry name" value="INTEGRAL MEMBRANE PROTEIN"/>
    <property type="match status" value="1"/>
</dbReference>
<evidence type="ECO:0000256" key="1">
    <source>
        <dbReference type="SAM" id="Phobius"/>
    </source>
</evidence>
<keyword evidence="1" id="KW-0812">Transmembrane</keyword>
<reference evidence="3 4" key="1">
    <citation type="submission" date="2017-06" db="EMBL/GenBank/DDBJ databases">
        <title>Draft genome sequence of a variant of Elsinoe murrayae.</title>
        <authorList>
            <person name="Cheng Q."/>
        </authorList>
    </citation>
    <scope>NUCLEOTIDE SEQUENCE [LARGE SCALE GENOMIC DNA]</scope>
    <source>
        <strain evidence="3 4">CQ-2017a</strain>
    </source>
</reference>
<keyword evidence="4" id="KW-1185">Reference proteome</keyword>
<dbReference type="Pfam" id="PF20684">
    <property type="entry name" value="Fung_rhodopsin"/>
    <property type="match status" value="1"/>
</dbReference>
<feature type="transmembrane region" description="Helical" evidence="1">
    <location>
        <begin position="209"/>
        <end position="229"/>
    </location>
</feature>
<feature type="transmembrane region" description="Helical" evidence="1">
    <location>
        <begin position="51"/>
        <end position="71"/>
    </location>
</feature>
<dbReference type="InParanoid" id="A0A2K1R302"/>
<feature type="transmembrane region" description="Helical" evidence="1">
    <location>
        <begin position="91"/>
        <end position="111"/>
    </location>
</feature>
<dbReference type="InterPro" id="IPR049326">
    <property type="entry name" value="Rhodopsin_dom_fungi"/>
</dbReference>
<organism evidence="3 4">
    <name type="scientific">Sphaceloma murrayae</name>
    <dbReference type="NCBI Taxonomy" id="2082308"/>
    <lineage>
        <taxon>Eukaryota</taxon>
        <taxon>Fungi</taxon>
        <taxon>Dikarya</taxon>
        <taxon>Ascomycota</taxon>
        <taxon>Pezizomycotina</taxon>
        <taxon>Dothideomycetes</taxon>
        <taxon>Dothideomycetidae</taxon>
        <taxon>Myriangiales</taxon>
        <taxon>Elsinoaceae</taxon>
        <taxon>Sphaceloma</taxon>
    </lineage>
</organism>
<protein>
    <recommendedName>
        <fullName evidence="2">Rhodopsin domain-containing protein</fullName>
    </recommendedName>
</protein>
<feature type="transmembrane region" description="Helical" evidence="1">
    <location>
        <begin position="132"/>
        <end position="155"/>
    </location>
</feature>
<keyword evidence="1" id="KW-1133">Transmembrane helix</keyword>
<comment type="caution">
    <text evidence="3">The sequence shown here is derived from an EMBL/GenBank/DDBJ whole genome shotgun (WGS) entry which is preliminary data.</text>
</comment>